<name>A0A4P7CT41_9BURK</name>
<keyword evidence="2" id="KW-1185">Reference proteome</keyword>
<protein>
    <submittedName>
        <fullName evidence="1">Uncharacterized protein</fullName>
    </submittedName>
</protein>
<accession>A0A4P7CT41</accession>
<dbReference type="KEGG" id="ppai:E1956_12395"/>
<evidence type="ECO:0000313" key="1">
    <source>
        <dbReference type="EMBL" id="QBQ97896.1"/>
    </source>
</evidence>
<dbReference type="EMBL" id="CP038148">
    <property type="protein sequence ID" value="QBQ97896.1"/>
    <property type="molecule type" value="Genomic_DNA"/>
</dbReference>
<dbReference type="RefSeq" id="WP_134749219.1">
    <property type="nucleotide sequence ID" value="NZ_CP038148.1"/>
</dbReference>
<organism evidence="1 2">
    <name type="scientific">Paraburkholderia pallida</name>
    <dbReference type="NCBI Taxonomy" id="2547399"/>
    <lineage>
        <taxon>Bacteria</taxon>
        <taxon>Pseudomonadati</taxon>
        <taxon>Pseudomonadota</taxon>
        <taxon>Betaproteobacteria</taxon>
        <taxon>Burkholderiales</taxon>
        <taxon>Burkholderiaceae</taxon>
        <taxon>Paraburkholderia</taxon>
    </lineage>
</organism>
<reference evidence="1 2" key="1">
    <citation type="submission" date="2019-03" db="EMBL/GenBank/DDBJ databases">
        <title>Paraburkholderia sp. 7MH5, isolated from subtropical forest soil.</title>
        <authorList>
            <person name="Gao Z.-H."/>
            <person name="Qiu L.-H."/>
        </authorList>
    </citation>
    <scope>NUCLEOTIDE SEQUENCE [LARGE SCALE GENOMIC DNA]</scope>
    <source>
        <strain evidence="1 2">7MH5</strain>
    </source>
</reference>
<dbReference type="AlphaFoldDB" id="A0A4P7CT41"/>
<dbReference type="Proteomes" id="UP000295727">
    <property type="component" value="Chromosome 1"/>
</dbReference>
<sequence>MLRHIPARHEQTQSLSNIVRDALRAAALAPDTASALDVAGAALCDIAQFARDQQLPSTERADDHPLRTFGCVADDTLGVLERAACIFDSIERLTRDGDETINELALIGRTFVAQQAKELDGATVSFGRYISTTEVCHA</sequence>
<gene>
    <name evidence="1" type="ORF">E1956_12395</name>
</gene>
<evidence type="ECO:0000313" key="2">
    <source>
        <dbReference type="Proteomes" id="UP000295727"/>
    </source>
</evidence>
<proteinExistence type="predicted"/>